<evidence type="ECO:0000313" key="3">
    <source>
        <dbReference type="Proteomes" id="UP000218811"/>
    </source>
</evidence>
<dbReference type="InterPro" id="IPR047122">
    <property type="entry name" value="Trans-enoyl_RdTase-like"/>
</dbReference>
<dbReference type="SUPFAM" id="SSF50129">
    <property type="entry name" value="GroES-like"/>
    <property type="match status" value="1"/>
</dbReference>
<protein>
    <submittedName>
        <fullName evidence="2">GroES-like protein</fullName>
    </submittedName>
</protein>
<accession>A0A2H3JBQ1</accession>
<gene>
    <name evidence="2" type="ORF">WOLCODRAFT_141189</name>
</gene>
<sequence>MILRQKSLLLTHKQGPLVVKTTNVPKPGPGQLLIKVHAAALNPIDWKIQAYGMVVSKYPAVLGSDIAGTVEDVGEGSSGFMKGDHIITQGIIGDNEHSGFQQYALGDADVSAKIPTGLSFEEASTIPLGLSTAAQGLFNQQSKATSAGLYPPWEVDGRNRYKGQPFMVFGGSGSVGQYVIQLAKLAGFSPIITTASAHNAQYLLDLGATHVINRQLPDRVIRAHVSRIAPAPIKTIYDAVSHPETQNLAYDLLAEGGCLVIVLANSVDENKRQDNKRIVNASGSTHAPPSNRVLGRSLYASLSALLDEDAIQPNRVELLPDGLRGIESGLKRLRAGVSNVKLVARPQETM</sequence>
<dbReference type="Gene3D" id="3.90.180.10">
    <property type="entry name" value="Medium-chain alcohol dehydrogenases, catalytic domain"/>
    <property type="match status" value="1"/>
</dbReference>
<dbReference type="CDD" id="cd08249">
    <property type="entry name" value="enoyl_reductase_like"/>
    <property type="match status" value="1"/>
</dbReference>
<dbReference type="Pfam" id="PF00107">
    <property type="entry name" value="ADH_zinc_N"/>
    <property type="match status" value="1"/>
</dbReference>
<organism evidence="2 3">
    <name type="scientific">Wolfiporia cocos (strain MD-104)</name>
    <name type="common">Brown rot fungus</name>
    <dbReference type="NCBI Taxonomy" id="742152"/>
    <lineage>
        <taxon>Eukaryota</taxon>
        <taxon>Fungi</taxon>
        <taxon>Dikarya</taxon>
        <taxon>Basidiomycota</taxon>
        <taxon>Agaricomycotina</taxon>
        <taxon>Agaricomycetes</taxon>
        <taxon>Polyporales</taxon>
        <taxon>Phaeolaceae</taxon>
        <taxon>Wolfiporia</taxon>
    </lineage>
</organism>
<reference evidence="2 3" key="1">
    <citation type="journal article" date="2012" name="Science">
        <title>The Paleozoic origin of enzymatic lignin decomposition reconstructed from 31 fungal genomes.</title>
        <authorList>
            <person name="Floudas D."/>
            <person name="Binder M."/>
            <person name="Riley R."/>
            <person name="Barry K."/>
            <person name="Blanchette R.A."/>
            <person name="Henrissat B."/>
            <person name="Martinez A.T."/>
            <person name="Otillar R."/>
            <person name="Spatafora J.W."/>
            <person name="Yadav J.S."/>
            <person name="Aerts A."/>
            <person name="Benoit I."/>
            <person name="Boyd A."/>
            <person name="Carlson A."/>
            <person name="Copeland A."/>
            <person name="Coutinho P.M."/>
            <person name="de Vries R.P."/>
            <person name="Ferreira P."/>
            <person name="Findley K."/>
            <person name="Foster B."/>
            <person name="Gaskell J."/>
            <person name="Glotzer D."/>
            <person name="Gorecki P."/>
            <person name="Heitman J."/>
            <person name="Hesse C."/>
            <person name="Hori C."/>
            <person name="Igarashi K."/>
            <person name="Jurgens J.A."/>
            <person name="Kallen N."/>
            <person name="Kersten P."/>
            <person name="Kohler A."/>
            <person name="Kuees U."/>
            <person name="Kumar T.K.A."/>
            <person name="Kuo A."/>
            <person name="LaButti K."/>
            <person name="Larrondo L.F."/>
            <person name="Lindquist E."/>
            <person name="Ling A."/>
            <person name="Lombard V."/>
            <person name="Lucas S."/>
            <person name="Lundell T."/>
            <person name="Martin R."/>
            <person name="McLaughlin D.J."/>
            <person name="Morgenstern I."/>
            <person name="Morin E."/>
            <person name="Murat C."/>
            <person name="Nagy L.G."/>
            <person name="Nolan M."/>
            <person name="Ohm R.A."/>
            <person name="Patyshakuliyeva A."/>
            <person name="Rokas A."/>
            <person name="Ruiz-Duenas F.J."/>
            <person name="Sabat G."/>
            <person name="Salamov A."/>
            <person name="Samejima M."/>
            <person name="Schmutz J."/>
            <person name="Slot J.C."/>
            <person name="St John F."/>
            <person name="Stenlid J."/>
            <person name="Sun H."/>
            <person name="Sun S."/>
            <person name="Syed K."/>
            <person name="Tsang A."/>
            <person name="Wiebenga A."/>
            <person name="Young D."/>
            <person name="Pisabarro A."/>
            <person name="Eastwood D.C."/>
            <person name="Martin F."/>
            <person name="Cullen D."/>
            <person name="Grigoriev I.V."/>
            <person name="Hibbett D.S."/>
        </authorList>
    </citation>
    <scope>NUCLEOTIDE SEQUENCE [LARGE SCALE GENOMIC DNA]</scope>
    <source>
        <strain evidence="2 3">MD-104</strain>
    </source>
</reference>
<dbReference type="InterPro" id="IPR013149">
    <property type="entry name" value="ADH-like_C"/>
</dbReference>
<dbReference type="EMBL" id="KB467987">
    <property type="protein sequence ID" value="PCH39331.1"/>
    <property type="molecule type" value="Genomic_DNA"/>
</dbReference>
<dbReference type="SMART" id="SM00829">
    <property type="entry name" value="PKS_ER"/>
    <property type="match status" value="1"/>
</dbReference>
<keyword evidence="3" id="KW-1185">Reference proteome</keyword>
<dbReference type="PANTHER" id="PTHR45348:SF2">
    <property type="entry name" value="ZINC-TYPE ALCOHOL DEHYDROGENASE-LIKE PROTEIN C2E1P3.01"/>
    <property type="match status" value="1"/>
</dbReference>
<dbReference type="STRING" id="742152.A0A2H3JBQ1"/>
<dbReference type="InterPro" id="IPR036291">
    <property type="entry name" value="NAD(P)-bd_dom_sf"/>
</dbReference>
<name>A0A2H3JBQ1_WOLCO</name>
<dbReference type="AlphaFoldDB" id="A0A2H3JBQ1"/>
<evidence type="ECO:0000313" key="2">
    <source>
        <dbReference type="EMBL" id="PCH39331.1"/>
    </source>
</evidence>
<feature type="domain" description="Enoyl reductase (ER)" evidence="1">
    <location>
        <begin position="15"/>
        <end position="344"/>
    </location>
</feature>
<dbReference type="GO" id="GO:0016651">
    <property type="term" value="F:oxidoreductase activity, acting on NAD(P)H"/>
    <property type="evidence" value="ECO:0007669"/>
    <property type="project" value="InterPro"/>
</dbReference>
<dbReference type="Gene3D" id="3.40.50.720">
    <property type="entry name" value="NAD(P)-binding Rossmann-like Domain"/>
    <property type="match status" value="1"/>
</dbReference>
<dbReference type="OMA" id="IASWSIL"/>
<dbReference type="InterPro" id="IPR020843">
    <property type="entry name" value="ER"/>
</dbReference>
<dbReference type="SUPFAM" id="SSF51735">
    <property type="entry name" value="NAD(P)-binding Rossmann-fold domains"/>
    <property type="match status" value="1"/>
</dbReference>
<dbReference type="InterPro" id="IPR011032">
    <property type="entry name" value="GroES-like_sf"/>
</dbReference>
<proteinExistence type="predicted"/>
<dbReference type="OrthoDB" id="3233595at2759"/>
<dbReference type="InterPro" id="IPR013154">
    <property type="entry name" value="ADH-like_N"/>
</dbReference>
<dbReference type="PANTHER" id="PTHR45348">
    <property type="entry name" value="HYPOTHETICAL OXIDOREDUCTASE (EUROFUNG)"/>
    <property type="match status" value="1"/>
</dbReference>
<dbReference type="Proteomes" id="UP000218811">
    <property type="component" value="Unassembled WGS sequence"/>
</dbReference>
<dbReference type="Pfam" id="PF08240">
    <property type="entry name" value="ADH_N"/>
    <property type="match status" value="1"/>
</dbReference>
<evidence type="ECO:0000259" key="1">
    <source>
        <dbReference type="SMART" id="SM00829"/>
    </source>
</evidence>